<evidence type="ECO:0000313" key="3">
    <source>
        <dbReference type="EMBL" id="KEP71108.1"/>
    </source>
</evidence>
<dbReference type="InterPro" id="IPR008948">
    <property type="entry name" value="L-Aspartase-like"/>
</dbReference>
<dbReference type="OrthoDB" id="9768878at2"/>
<evidence type="ECO:0000256" key="1">
    <source>
        <dbReference type="ARBA" id="ARBA00034772"/>
    </source>
</evidence>
<dbReference type="InterPro" id="IPR020557">
    <property type="entry name" value="Fumarate_lyase_CS"/>
</dbReference>
<dbReference type="PANTHER" id="PTHR43172">
    <property type="entry name" value="ADENYLOSUCCINATE LYASE"/>
    <property type="match status" value="1"/>
</dbReference>
<accession>A0A074TQ20</accession>
<dbReference type="PRINTS" id="PR00149">
    <property type="entry name" value="FUMRATELYASE"/>
</dbReference>
<sequence length="354" mass="37018">MASGVFDHPWLGGLFGDAAMAEIWSPERQLAQMLAFERAWSGARGACGLSDPALAGQAQAAIDAARIVPEDLRAGMARDGVPVPALVKRLRADQPEDVSAAIHTGATSQDVLDTALALSLRDSSDLIAARLEGLSAALAALEARFGAQPLMGRTRMQAATEITVADRVETWRLPLLAHLERLTHLRPRVERVQLGGASGDRAALSGQGQPMADHVAAALGLSSAAQAWHAMRDGVADYAGWLSLITGTLGKAGQDIALMAQQGIGEIALTGGGGSSAMPHKQNPVQAELLVTLARFNATQLAGMHQALVHEQERSGAAWSLEWMILPQMAQATGRALSVAQALIGQVERIGTPG</sequence>
<protein>
    <submittedName>
        <fullName evidence="3">3-carboxy-cis,cis-muconate cycloisomerase</fullName>
    </submittedName>
</protein>
<organism evidence="3 4">
    <name type="scientific">Thioclava dalianensis</name>
    <dbReference type="NCBI Taxonomy" id="1185766"/>
    <lineage>
        <taxon>Bacteria</taxon>
        <taxon>Pseudomonadati</taxon>
        <taxon>Pseudomonadota</taxon>
        <taxon>Alphaproteobacteria</taxon>
        <taxon>Rhodobacterales</taxon>
        <taxon>Paracoccaceae</taxon>
        <taxon>Thioclava</taxon>
    </lineage>
</organism>
<evidence type="ECO:0000313" key="4">
    <source>
        <dbReference type="Proteomes" id="UP000027725"/>
    </source>
</evidence>
<dbReference type="eggNOG" id="COG0015">
    <property type="taxonomic scope" value="Bacteria"/>
</dbReference>
<dbReference type="PROSITE" id="PS00163">
    <property type="entry name" value="FUMARATE_LYASES"/>
    <property type="match status" value="1"/>
</dbReference>
<dbReference type="InterPro" id="IPR000362">
    <property type="entry name" value="Fumarate_lyase_fam"/>
</dbReference>
<dbReference type="GO" id="GO:0016853">
    <property type="term" value="F:isomerase activity"/>
    <property type="evidence" value="ECO:0007669"/>
    <property type="project" value="UniProtKB-KW"/>
</dbReference>
<name>A0A074TQ20_9RHOB</name>
<dbReference type="PRINTS" id="PR00145">
    <property type="entry name" value="ARGSUCLYASE"/>
</dbReference>
<comment type="caution">
    <text evidence="3">The sequence shown here is derived from an EMBL/GenBank/DDBJ whole genome shotgun (WGS) entry which is preliminary data.</text>
</comment>
<dbReference type="NCBIfam" id="NF004631">
    <property type="entry name" value="PRK05975.1"/>
    <property type="match status" value="1"/>
</dbReference>
<dbReference type="RefSeq" id="WP_038062899.1">
    <property type="nucleotide sequence ID" value="NZ_FOVB01000003.1"/>
</dbReference>
<keyword evidence="4" id="KW-1185">Reference proteome</keyword>
<gene>
    <name evidence="3" type="ORF">DL1_10690</name>
</gene>
<evidence type="ECO:0000259" key="2">
    <source>
        <dbReference type="Pfam" id="PF00206"/>
    </source>
</evidence>
<dbReference type="SUPFAM" id="SSF48557">
    <property type="entry name" value="L-aspartase-like"/>
    <property type="match status" value="1"/>
</dbReference>
<dbReference type="AlphaFoldDB" id="A0A074TQ20"/>
<dbReference type="Proteomes" id="UP000027725">
    <property type="component" value="Unassembled WGS sequence"/>
</dbReference>
<dbReference type="PANTHER" id="PTHR43172:SF2">
    <property type="entry name" value="ADENYLOSUCCINATE LYASE C-TERMINAL DOMAIN-CONTAINING PROTEIN"/>
    <property type="match status" value="1"/>
</dbReference>
<dbReference type="GO" id="GO:0016829">
    <property type="term" value="F:lyase activity"/>
    <property type="evidence" value="ECO:0007669"/>
    <property type="project" value="UniProtKB-ARBA"/>
</dbReference>
<dbReference type="EMBL" id="JHEH01000003">
    <property type="protein sequence ID" value="KEP71108.1"/>
    <property type="molecule type" value="Genomic_DNA"/>
</dbReference>
<dbReference type="Pfam" id="PF00206">
    <property type="entry name" value="Lyase_1"/>
    <property type="match status" value="1"/>
</dbReference>
<comment type="similarity">
    <text evidence="1">Belongs to the class-II fumarase/aspartase family.</text>
</comment>
<dbReference type="Gene3D" id="1.20.200.10">
    <property type="entry name" value="Fumarase/aspartase (Central domain)"/>
    <property type="match status" value="1"/>
</dbReference>
<keyword evidence="3" id="KW-0413">Isomerase</keyword>
<dbReference type="STRING" id="1185766.SAMN05216224_103156"/>
<dbReference type="InterPro" id="IPR022761">
    <property type="entry name" value="Fumarate_lyase_N"/>
</dbReference>
<proteinExistence type="inferred from homology"/>
<reference evidence="3 4" key="1">
    <citation type="submission" date="2014-03" db="EMBL/GenBank/DDBJ databases">
        <title>The draft genome sequence of Thioclava dalianensis DLFJ1-1.</title>
        <authorList>
            <person name="Lai Q."/>
            <person name="Shao Z."/>
        </authorList>
    </citation>
    <scope>NUCLEOTIDE SEQUENCE [LARGE SCALE GENOMIC DNA]</scope>
    <source>
        <strain evidence="3 4">DLFJ1-1</strain>
    </source>
</reference>
<feature type="domain" description="Fumarate lyase N-terminal" evidence="2">
    <location>
        <begin position="94"/>
        <end position="293"/>
    </location>
</feature>